<keyword evidence="3" id="KW-0032">Aminotransferase</keyword>
<evidence type="ECO:0000256" key="1">
    <source>
        <dbReference type="ARBA" id="ARBA00001933"/>
    </source>
</evidence>
<feature type="region of interest" description="Disordered" evidence="7">
    <location>
        <begin position="211"/>
        <end position="253"/>
    </location>
</feature>
<dbReference type="GO" id="GO:0003676">
    <property type="term" value="F:nucleic acid binding"/>
    <property type="evidence" value="ECO:0007669"/>
    <property type="project" value="InterPro"/>
</dbReference>
<keyword evidence="4" id="KW-0808">Transferase</keyword>
<protein>
    <recommendedName>
        <fullName evidence="2">kynurenine--oxoglutarate transaminase</fullName>
        <ecNumber evidence="2">2.6.1.7</ecNumber>
    </recommendedName>
</protein>
<evidence type="ECO:0000259" key="8">
    <source>
        <dbReference type="PROSITE" id="PS50994"/>
    </source>
</evidence>
<evidence type="ECO:0000256" key="7">
    <source>
        <dbReference type="SAM" id="MobiDB-lite"/>
    </source>
</evidence>
<dbReference type="InterPro" id="IPR015422">
    <property type="entry name" value="PyrdxlP-dep_Trfase_small"/>
</dbReference>
<dbReference type="GO" id="GO:0015074">
    <property type="term" value="P:DNA integration"/>
    <property type="evidence" value="ECO:0007669"/>
    <property type="project" value="InterPro"/>
</dbReference>
<gene>
    <name evidence="9" type="ORF">NQ314_002038</name>
</gene>
<dbReference type="InterPro" id="IPR051326">
    <property type="entry name" value="Kynurenine-oxoglutarate_AT"/>
</dbReference>
<evidence type="ECO:0000256" key="4">
    <source>
        <dbReference type="ARBA" id="ARBA00022679"/>
    </source>
</evidence>
<evidence type="ECO:0000313" key="10">
    <source>
        <dbReference type="Proteomes" id="UP001162156"/>
    </source>
</evidence>
<keyword evidence="10" id="KW-1185">Reference proteome</keyword>
<evidence type="ECO:0000256" key="3">
    <source>
        <dbReference type="ARBA" id="ARBA00022576"/>
    </source>
</evidence>
<dbReference type="GO" id="GO:0030170">
    <property type="term" value="F:pyridoxal phosphate binding"/>
    <property type="evidence" value="ECO:0007669"/>
    <property type="project" value="InterPro"/>
</dbReference>
<feature type="compositionally biased region" description="Polar residues" evidence="7">
    <location>
        <begin position="211"/>
        <end position="234"/>
    </location>
</feature>
<dbReference type="InterPro" id="IPR015424">
    <property type="entry name" value="PyrdxlP-dep_Trfase"/>
</dbReference>
<dbReference type="InterPro" id="IPR015421">
    <property type="entry name" value="PyrdxlP-dep_Trfase_major"/>
</dbReference>
<comment type="pathway">
    <text evidence="6">Amino-acid degradation; L-kynurenine degradation; kynurenate from L-kynurenine: step 1/2.</text>
</comment>
<dbReference type="InterPro" id="IPR012337">
    <property type="entry name" value="RNaseH-like_sf"/>
</dbReference>
<dbReference type="InterPro" id="IPR004839">
    <property type="entry name" value="Aminotransferase_I/II_large"/>
</dbReference>
<dbReference type="SUPFAM" id="SSF53383">
    <property type="entry name" value="PLP-dependent transferases"/>
    <property type="match status" value="1"/>
</dbReference>
<name>A0AAV8ZQG3_9CUCU</name>
<evidence type="ECO:0000256" key="2">
    <source>
        <dbReference type="ARBA" id="ARBA00012751"/>
    </source>
</evidence>
<proteinExistence type="predicted"/>
<reference evidence="9" key="1">
    <citation type="journal article" date="2023" name="Insect Mol. Biol.">
        <title>Genome sequencing provides insights into the evolution of gene families encoding plant cell wall-degrading enzymes in longhorned beetles.</title>
        <authorList>
            <person name="Shin N.R."/>
            <person name="Okamura Y."/>
            <person name="Kirsch R."/>
            <person name="Pauchet Y."/>
        </authorList>
    </citation>
    <scope>NUCLEOTIDE SEQUENCE</scope>
    <source>
        <strain evidence="9">RBIC_L_NR</strain>
    </source>
</reference>
<dbReference type="GO" id="GO:0016212">
    <property type="term" value="F:kynurenine-oxoglutarate transaminase activity"/>
    <property type="evidence" value="ECO:0007669"/>
    <property type="project" value="UniProtKB-EC"/>
</dbReference>
<dbReference type="PANTHER" id="PTHR43807:SF20">
    <property type="entry name" value="FI04487P"/>
    <property type="match status" value="1"/>
</dbReference>
<evidence type="ECO:0000256" key="5">
    <source>
        <dbReference type="ARBA" id="ARBA00022898"/>
    </source>
</evidence>
<dbReference type="PROSITE" id="PS50994">
    <property type="entry name" value="INTEGRASE"/>
    <property type="match status" value="1"/>
</dbReference>
<sequence>MGAYEALFCTITGHVDEGDEVIIIEPFFDCYEAMVRYAGGIPTFIPLRLKDVSNSRPSSADWILDKEELEGLFNNKTKAIILNTPNNPLATLPGMWERTITIGSAGKTFNVTGWKLGWAYGPANLLVNLQMIHQNSVYSGVTLIQEALAIAFEKELKSLDDDDCYFVSLARELESKRDFMNSPTQQNFQNNRNFQNFQNPQRMNFQLKPQQTYPQPMNTSSGTSRRTKIPQTPNAPRWRAQEIPSTSSENYEYEPDYYQQTPFNPEGVENDYYSEEQFVEDYQNFNEDENISGEVEINSIIFENHLEIPVGLINIKDNETTILLINNTDEEKSLTIIEPIPCIPGSSSRLLEDTFSKFGQACEVARALTHYFEHYGTAAAITTDNGREFINSQIRNLLAYHKIDIHFTTPFNLEFNGIVERFHSTLIEHFRIFRLDPQLNKKTDEELMKLAIIAWTTLAAADDIQLKNLEANPELLPIRLGTADNIISEWEIINAFDIQPLFETFMQEKDEIIRILANINKYLELNISCEITKKPLKSIELLYYLSRFYQAMLENQKDCLTLLVSFQKSITGTLEANDGERYEENFKRLLLNNEAKLKIDMENHFKTTDKITVDSQRLIINNPKIQRVKSSNSWIITSPSTIVAETNCDEKKKETTKRELFINNPR</sequence>
<evidence type="ECO:0000256" key="6">
    <source>
        <dbReference type="ARBA" id="ARBA00024016"/>
    </source>
</evidence>
<accession>A0AAV8ZQG3</accession>
<dbReference type="SUPFAM" id="SSF53098">
    <property type="entry name" value="Ribonuclease H-like"/>
    <property type="match status" value="1"/>
</dbReference>
<dbReference type="EMBL" id="JANEYF010000625">
    <property type="protein sequence ID" value="KAJ8968946.1"/>
    <property type="molecule type" value="Genomic_DNA"/>
</dbReference>
<keyword evidence="5" id="KW-0663">Pyridoxal phosphate</keyword>
<dbReference type="GO" id="GO:0005739">
    <property type="term" value="C:mitochondrion"/>
    <property type="evidence" value="ECO:0007669"/>
    <property type="project" value="TreeGrafter"/>
</dbReference>
<dbReference type="InterPro" id="IPR001584">
    <property type="entry name" value="Integrase_cat-core"/>
</dbReference>
<dbReference type="Pfam" id="PF00155">
    <property type="entry name" value="Aminotran_1_2"/>
    <property type="match status" value="2"/>
</dbReference>
<feature type="domain" description="Integrase catalytic" evidence="8">
    <location>
        <begin position="305"/>
        <end position="481"/>
    </location>
</feature>
<dbReference type="Gene3D" id="3.40.640.10">
    <property type="entry name" value="Type I PLP-dependent aspartate aminotransferase-like (Major domain)"/>
    <property type="match status" value="2"/>
</dbReference>
<comment type="caution">
    <text evidence="9">The sequence shown here is derived from an EMBL/GenBank/DDBJ whole genome shotgun (WGS) entry which is preliminary data.</text>
</comment>
<dbReference type="EC" id="2.6.1.7" evidence="2"/>
<dbReference type="InterPro" id="IPR036397">
    <property type="entry name" value="RNaseH_sf"/>
</dbReference>
<dbReference type="AlphaFoldDB" id="A0AAV8ZQG3"/>
<dbReference type="Proteomes" id="UP001162156">
    <property type="component" value="Unassembled WGS sequence"/>
</dbReference>
<comment type="cofactor">
    <cofactor evidence="1">
        <name>pyridoxal 5'-phosphate</name>
        <dbReference type="ChEBI" id="CHEBI:597326"/>
    </cofactor>
</comment>
<dbReference type="CDD" id="cd00609">
    <property type="entry name" value="AAT_like"/>
    <property type="match status" value="1"/>
</dbReference>
<dbReference type="Gene3D" id="3.90.1150.10">
    <property type="entry name" value="Aspartate Aminotransferase, domain 1"/>
    <property type="match status" value="1"/>
</dbReference>
<organism evidence="9 10">
    <name type="scientific">Rhamnusium bicolor</name>
    <dbReference type="NCBI Taxonomy" id="1586634"/>
    <lineage>
        <taxon>Eukaryota</taxon>
        <taxon>Metazoa</taxon>
        <taxon>Ecdysozoa</taxon>
        <taxon>Arthropoda</taxon>
        <taxon>Hexapoda</taxon>
        <taxon>Insecta</taxon>
        <taxon>Pterygota</taxon>
        <taxon>Neoptera</taxon>
        <taxon>Endopterygota</taxon>
        <taxon>Coleoptera</taxon>
        <taxon>Polyphaga</taxon>
        <taxon>Cucujiformia</taxon>
        <taxon>Chrysomeloidea</taxon>
        <taxon>Cerambycidae</taxon>
        <taxon>Lepturinae</taxon>
        <taxon>Rhagiini</taxon>
        <taxon>Rhamnusium</taxon>
    </lineage>
</organism>
<dbReference type="PANTHER" id="PTHR43807">
    <property type="entry name" value="FI04487P"/>
    <property type="match status" value="1"/>
</dbReference>
<evidence type="ECO:0000313" key="9">
    <source>
        <dbReference type="EMBL" id="KAJ8968946.1"/>
    </source>
</evidence>
<dbReference type="Gene3D" id="3.30.420.10">
    <property type="entry name" value="Ribonuclease H-like superfamily/Ribonuclease H"/>
    <property type="match status" value="1"/>
</dbReference>